<evidence type="ECO:0000313" key="1">
    <source>
        <dbReference type="EMBL" id="VEI22891.1"/>
    </source>
</evidence>
<sequence>MPINSKEKREREDIYIGNKIDSKNLLENLSYEEFIIICISFTEKFIVTLSKNLSFKEDIYYVSLFTKGKINQEVLRKRRIDAWSRYDLLEGKDKYIQRVIICFLYPDIINSNNEGIDDFQELFLNLLLDIKDSLCIMFFDFLSNHAG</sequence>
<organism evidence="1 2">
    <name type="scientific">Rothia aeria</name>
    <dbReference type="NCBI Taxonomy" id="172042"/>
    <lineage>
        <taxon>Bacteria</taxon>
        <taxon>Bacillati</taxon>
        <taxon>Actinomycetota</taxon>
        <taxon>Actinomycetes</taxon>
        <taxon>Micrococcales</taxon>
        <taxon>Micrococcaceae</taxon>
        <taxon>Rothia</taxon>
    </lineage>
</organism>
<gene>
    <name evidence="1" type="ORF">NCTC10207_00985</name>
</gene>
<protein>
    <submittedName>
        <fullName evidence="1">Uncharacterized protein</fullName>
    </submittedName>
</protein>
<proteinExistence type="predicted"/>
<evidence type="ECO:0000313" key="2">
    <source>
        <dbReference type="Proteomes" id="UP000282386"/>
    </source>
</evidence>
<dbReference type="AlphaFoldDB" id="A0A7Z9D5J8"/>
<dbReference type="Proteomes" id="UP000282386">
    <property type="component" value="Chromosome"/>
</dbReference>
<reference evidence="1 2" key="1">
    <citation type="submission" date="2018-12" db="EMBL/GenBank/DDBJ databases">
        <authorList>
            <consortium name="Pathogen Informatics"/>
        </authorList>
    </citation>
    <scope>NUCLEOTIDE SEQUENCE [LARGE SCALE GENOMIC DNA]</scope>
    <source>
        <strain evidence="1 2">NCTC10207</strain>
    </source>
</reference>
<dbReference type="EMBL" id="LR134479">
    <property type="protein sequence ID" value="VEI22891.1"/>
    <property type="molecule type" value="Genomic_DNA"/>
</dbReference>
<accession>A0A7Z9D5J8</accession>
<dbReference type="RefSeq" id="WP_094758095.1">
    <property type="nucleotide sequence ID" value="NZ_LR134479.1"/>
</dbReference>
<name>A0A7Z9D5J8_9MICC</name>